<accession>G9MFP7</accession>
<evidence type="ECO:0000313" key="1">
    <source>
        <dbReference type="EMBL" id="EHK26794.1"/>
    </source>
</evidence>
<dbReference type="Proteomes" id="UP000007115">
    <property type="component" value="Unassembled WGS sequence"/>
</dbReference>
<protein>
    <submittedName>
        <fullName evidence="1">Uncharacterized protein</fullName>
    </submittedName>
</protein>
<gene>
    <name evidence="1" type="ORF">TRIVIDRAFT_185361</name>
</gene>
<dbReference type="AlphaFoldDB" id="G9MFP7"/>
<dbReference type="EMBL" id="ABDF02000001">
    <property type="protein sequence ID" value="EHK26794.1"/>
    <property type="molecule type" value="Genomic_DNA"/>
</dbReference>
<dbReference type="HOGENOM" id="CLU_3014452_0_0_1"/>
<dbReference type="RefSeq" id="XP_013961014.1">
    <property type="nucleotide sequence ID" value="XM_014105539.1"/>
</dbReference>
<reference evidence="1 2" key="1">
    <citation type="journal article" date="2011" name="Genome Biol.">
        <title>Comparative genome sequence analysis underscores mycoparasitism as the ancestral life style of Trichoderma.</title>
        <authorList>
            <person name="Kubicek C.P."/>
            <person name="Herrera-Estrella A."/>
            <person name="Seidl-Seiboth V."/>
            <person name="Martinez D.A."/>
            <person name="Druzhinina I.S."/>
            <person name="Thon M."/>
            <person name="Zeilinger S."/>
            <person name="Casas-Flores S."/>
            <person name="Horwitz B.A."/>
            <person name="Mukherjee P.K."/>
            <person name="Mukherjee M."/>
            <person name="Kredics L."/>
            <person name="Alcaraz L.D."/>
            <person name="Aerts A."/>
            <person name="Antal Z."/>
            <person name="Atanasova L."/>
            <person name="Cervantes-Badillo M.G."/>
            <person name="Challacombe J."/>
            <person name="Chertkov O."/>
            <person name="McCluskey K."/>
            <person name="Coulpier F."/>
            <person name="Deshpande N."/>
            <person name="von Doehren H."/>
            <person name="Ebbole D.J."/>
            <person name="Esquivel-Naranjo E.U."/>
            <person name="Fekete E."/>
            <person name="Flipphi M."/>
            <person name="Glaser F."/>
            <person name="Gomez-Rodriguez E.Y."/>
            <person name="Gruber S."/>
            <person name="Han C."/>
            <person name="Henrissat B."/>
            <person name="Hermosa R."/>
            <person name="Hernandez-Onate M."/>
            <person name="Karaffa L."/>
            <person name="Kosti I."/>
            <person name="Le Crom S."/>
            <person name="Lindquist E."/>
            <person name="Lucas S."/>
            <person name="Luebeck M."/>
            <person name="Luebeck P.S."/>
            <person name="Margeot A."/>
            <person name="Metz B."/>
            <person name="Misra M."/>
            <person name="Nevalainen H."/>
            <person name="Omann M."/>
            <person name="Packer N."/>
            <person name="Perrone G."/>
            <person name="Uresti-Rivera E.E."/>
            <person name="Salamov A."/>
            <person name="Schmoll M."/>
            <person name="Seiboth B."/>
            <person name="Shapiro H."/>
            <person name="Sukno S."/>
            <person name="Tamayo-Ramos J.A."/>
            <person name="Tisch D."/>
            <person name="Wiest A."/>
            <person name="Wilkinson H.H."/>
            <person name="Zhang M."/>
            <person name="Coutinho P.M."/>
            <person name="Kenerley C.M."/>
            <person name="Monte E."/>
            <person name="Baker S.E."/>
            <person name="Grigoriev I.V."/>
        </authorList>
    </citation>
    <scope>NUCLEOTIDE SEQUENCE [LARGE SCALE GENOMIC DNA]</scope>
    <source>
        <strain evidence="2">Gv29-8 / FGSC 10586</strain>
    </source>
</reference>
<dbReference type="InParanoid" id="G9MFP7"/>
<organism evidence="1 2">
    <name type="scientific">Hypocrea virens (strain Gv29-8 / FGSC 10586)</name>
    <name type="common">Gliocladium virens</name>
    <name type="synonym">Trichoderma virens</name>
    <dbReference type="NCBI Taxonomy" id="413071"/>
    <lineage>
        <taxon>Eukaryota</taxon>
        <taxon>Fungi</taxon>
        <taxon>Dikarya</taxon>
        <taxon>Ascomycota</taxon>
        <taxon>Pezizomycotina</taxon>
        <taxon>Sordariomycetes</taxon>
        <taxon>Hypocreomycetidae</taxon>
        <taxon>Hypocreales</taxon>
        <taxon>Hypocreaceae</taxon>
        <taxon>Trichoderma</taxon>
    </lineage>
</organism>
<comment type="caution">
    <text evidence="1">The sequence shown here is derived from an EMBL/GenBank/DDBJ whole genome shotgun (WGS) entry which is preliminary data.</text>
</comment>
<keyword evidence="2" id="KW-1185">Reference proteome</keyword>
<dbReference type="VEuPathDB" id="FungiDB:TRIVIDRAFT_185361"/>
<proteinExistence type="predicted"/>
<evidence type="ECO:0000313" key="2">
    <source>
        <dbReference type="Proteomes" id="UP000007115"/>
    </source>
</evidence>
<dbReference type="GeneID" id="25789229"/>
<sequence length="56" mass="6296">MNEWLKDHATDDFNVNSDGSVNSSLMVTIDGKTLRVVVEMAELGASWNCFEERIGY</sequence>
<name>G9MFP7_HYPVG</name>